<evidence type="ECO:0000313" key="2">
    <source>
        <dbReference type="Proteomes" id="UP000793456"/>
    </source>
</evidence>
<comment type="caution">
    <text evidence="1">The sequence shown here is derived from an EMBL/GenBank/DDBJ whole genome shotgun (WGS) entry which is preliminary data.</text>
</comment>
<gene>
    <name evidence="1" type="ORF">E3U43_007010</name>
</gene>
<dbReference type="EMBL" id="CM011677">
    <property type="protein sequence ID" value="TMS20517.1"/>
    <property type="molecule type" value="Genomic_DNA"/>
</dbReference>
<accession>A0ACD3RMB7</accession>
<dbReference type="Proteomes" id="UP000793456">
    <property type="component" value="Chromosome IV"/>
</dbReference>
<reference evidence="1" key="1">
    <citation type="submission" date="2018-11" db="EMBL/GenBank/DDBJ databases">
        <title>The sequence and de novo assembly of Larimichthys crocea genome using PacBio and Hi-C technologies.</title>
        <authorList>
            <person name="Xu P."/>
            <person name="Chen B."/>
            <person name="Zhou Z."/>
            <person name="Ke Q."/>
            <person name="Wu Y."/>
            <person name="Bai H."/>
            <person name="Pu F."/>
        </authorList>
    </citation>
    <scope>NUCLEOTIDE SEQUENCE</scope>
    <source>
        <tissue evidence="1">Muscle</tissue>
    </source>
</reference>
<keyword evidence="2" id="KW-1185">Reference proteome</keyword>
<name>A0ACD3RMB7_LARCR</name>
<evidence type="ECO:0000313" key="1">
    <source>
        <dbReference type="EMBL" id="TMS20517.1"/>
    </source>
</evidence>
<proteinExistence type="predicted"/>
<sequence>MDCFSSADLNAMKSTLLYAHNNDEDDLWYRDDTARPLESCFPLRPRHSQCTVCLHDRTVYAMCDRLADGVRVMMEAGGKSVSISKSDHTLIGLIATLIIIILIIIGVVVYRKRCKNRNKMTKVTAEADEENHSPPLLMNAINNGPQQHAGIQQSLEL</sequence>
<protein>
    <submittedName>
        <fullName evidence="1">Uncharacterized protein</fullName>
    </submittedName>
</protein>
<organism evidence="1 2">
    <name type="scientific">Larimichthys crocea</name>
    <name type="common">Large yellow croaker</name>
    <name type="synonym">Pseudosciaena crocea</name>
    <dbReference type="NCBI Taxonomy" id="215358"/>
    <lineage>
        <taxon>Eukaryota</taxon>
        <taxon>Metazoa</taxon>
        <taxon>Chordata</taxon>
        <taxon>Craniata</taxon>
        <taxon>Vertebrata</taxon>
        <taxon>Euteleostomi</taxon>
        <taxon>Actinopterygii</taxon>
        <taxon>Neopterygii</taxon>
        <taxon>Teleostei</taxon>
        <taxon>Neoteleostei</taxon>
        <taxon>Acanthomorphata</taxon>
        <taxon>Eupercaria</taxon>
        <taxon>Sciaenidae</taxon>
        <taxon>Larimichthys</taxon>
    </lineage>
</organism>